<dbReference type="Pfam" id="PF23598">
    <property type="entry name" value="LRR_14"/>
    <property type="match status" value="1"/>
</dbReference>
<keyword evidence="8" id="KW-1185">Reference proteome</keyword>
<organism evidence="7 8">
    <name type="scientific">Salix suchowensis</name>
    <dbReference type="NCBI Taxonomy" id="1278906"/>
    <lineage>
        <taxon>Eukaryota</taxon>
        <taxon>Viridiplantae</taxon>
        <taxon>Streptophyta</taxon>
        <taxon>Embryophyta</taxon>
        <taxon>Tracheophyta</taxon>
        <taxon>Spermatophyta</taxon>
        <taxon>Magnoliopsida</taxon>
        <taxon>eudicotyledons</taxon>
        <taxon>Gunneridae</taxon>
        <taxon>Pentapetalae</taxon>
        <taxon>rosids</taxon>
        <taxon>fabids</taxon>
        <taxon>Malpighiales</taxon>
        <taxon>Salicaceae</taxon>
        <taxon>Saliceae</taxon>
        <taxon>Salix</taxon>
    </lineage>
</organism>
<feature type="compositionally biased region" description="Basic and acidic residues" evidence="3">
    <location>
        <begin position="140"/>
        <end position="152"/>
    </location>
</feature>
<gene>
    <name evidence="7" type="ORF">OIU77_025198</name>
</gene>
<dbReference type="InterPro" id="IPR032675">
    <property type="entry name" value="LRR_dom_sf"/>
</dbReference>
<feature type="region of interest" description="Disordered" evidence="3">
    <location>
        <begin position="790"/>
        <end position="810"/>
    </location>
</feature>
<dbReference type="SUPFAM" id="SSF52058">
    <property type="entry name" value="L domain-like"/>
    <property type="match status" value="1"/>
</dbReference>
<dbReference type="InterPro" id="IPR044974">
    <property type="entry name" value="Disease_R_plants"/>
</dbReference>
<feature type="domain" description="Disease resistance R13L4/SHOC-2-like LRR" evidence="6">
    <location>
        <begin position="692"/>
        <end position="778"/>
    </location>
</feature>
<dbReference type="Gene3D" id="3.40.50.300">
    <property type="entry name" value="P-loop containing nucleotide triphosphate hydrolases"/>
    <property type="match status" value="1"/>
</dbReference>
<dbReference type="PRINTS" id="PR00364">
    <property type="entry name" value="DISEASERSIST"/>
</dbReference>
<dbReference type="PANTHER" id="PTHR23155:SF955">
    <property type="entry name" value="AAA+ ATPASE DOMAIN-CONTAINING PROTEIN"/>
    <property type="match status" value="1"/>
</dbReference>
<accession>A0ABQ9BZF1</accession>
<dbReference type="InterPro" id="IPR036388">
    <property type="entry name" value="WH-like_DNA-bd_sf"/>
</dbReference>
<feature type="region of interest" description="Disordered" evidence="3">
    <location>
        <begin position="240"/>
        <end position="272"/>
    </location>
</feature>
<feature type="compositionally biased region" description="Polar residues" evidence="3">
    <location>
        <begin position="209"/>
        <end position="223"/>
    </location>
</feature>
<dbReference type="Pfam" id="PF23559">
    <property type="entry name" value="WHD_DRP"/>
    <property type="match status" value="1"/>
</dbReference>
<reference evidence="7" key="1">
    <citation type="submission" date="2022-10" db="EMBL/GenBank/DDBJ databases">
        <authorList>
            <person name="Hyden B.L."/>
            <person name="Feng K."/>
            <person name="Yates T."/>
            <person name="Jawdy S."/>
            <person name="Smart L.B."/>
            <person name="Muchero W."/>
        </authorList>
    </citation>
    <scope>NUCLEOTIDE SEQUENCE</scope>
    <source>
        <tissue evidence="7">Shoot tip</tissue>
    </source>
</reference>
<dbReference type="Gene3D" id="1.10.10.10">
    <property type="entry name" value="Winged helix-like DNA-binding domain superfamily/Winged helix DNA-binding domain"/>
    <property type="match status" value="1"/>
</dbReference>
<dbReference type="InterPro" id="IPR027417">
    <property type="entry name" value="P-loop_NTPase"/>
</dbReference>
<dbReference type="InterPro" id="IPR055414">
    <property type="entry name" value="LRR_R13L4/SHOC2-like"/>
</dbReference>
<evidence type="ECO:0000259" key="4">
    <source>
        <dbReference type="Pfam" id="PF00931"/>
    </source>
</evidence>
<evidence type="ECO:0000313" key="7">
    <source>
        <dbReference type="EMBL" id="KAJ6391159.1"/>
    </source>
</evidence>
<feature type="compositionally biased region" description="Polar residues" evidence="3">
    <location>
        <begin position="171"/>
        <end position="190"/>
    </location>
</feature>
<name>A0ABQ9BZF1_9ROSI</name>
<feature type="domain" description="NB-ARC" evidence="4">
    <location>
        <begin position="297"/>
        <end position="464"/>
    </location>
</feature>
<sequence length="810" mass="90972">MDAAATVSSLMDKMKALLDNKEVITPERLKRKIRSYIKDLNDGHELLTKQITPTDGLDSKLLRCAYEVEDIIDSFVLRAGLQRQRMLTKMRSVTPILVSTWCQNRLSDELKEPMECLKKLLLKDDQDTGRSHGTAEPSASEEHQARTNEESTSHGQDADSAGPSISDEQKISSTTEQSNSDEQPVSTARTSIADEQVDPAKPSFPGEQVSHSNGAGPTNSNEHAVSDDQRVFEGQPAHAVDSNNLETKANAPDGQSTQTPGPSTVSGKKQAQTVAPQQWANISNRLDEELEFVGLNDQVELIEATLKRQKLRFLISVVGAAGSGKTTIVRTIYNKKEIVQSFQYRAWVHVSKEFSEKDLLIDMLKQATTIKDEEKLPLEKLQERVRDVLISRRCLIVLDDVQTSDVQNLLKNTFINSLNGSRVILTVRDRKIIDAIDAEGKFSLELRRLTSPESLELFSKRVRTDNRSEIPKMEQIIDKKCQGLPLAIVVLAGLLSTKEPSNWSKVIERINFSDDPSKAVLTLAYQDLPPHLKPCLLYLGLFPKERVIPIRRLFRLWEAEGLVKCSNQGSPEEVSPEKYFEDLVKRNMIEVARWRLDGSPITSRAPGILHDNVFPDAADSGFFSVHPTTPTPTPTPTPSSDVSTPFLRRAAVYTDISKFQDEDLKHLRSYISFNNRKGDTPADEVNKLLQKIIDMDGFALITVLDLEHVYKPVLSDQVIGKLLFLKYLGLRWTFLDSIPKSVGDLPRLETLDVKHTNITCLPKSIWNSKKLQHLYMNNIHLDVPIRKQLPHESPPNLVTLRGSPNRQKKA</sequence>
<evidence type="ECO:0000259" key="5">
    <source>
        <dbReference type="Pfam" id="PF23559"/>
    </source>
</evidence>
<dbReference type="Gene3D" id="1.10.8.430">
    <property type="entry name" value="Helical domain of apoptotic protease-activating factors"/>
    <property type="match status" value="1"/>
</dbReference>
<dbReference type="Gene3D" id="3.80.10.10">
    <property type="entry name" value="Ribonuclease Inhibitor"/>
    <property type="match status" value="1"/>
</dbReference>
<comment type="caution">
    <text evidence="7">The sequence shown here is derived from an EMBL/GenBank/DDBJ whole genome shotgun (WGS) entry which is preliminary data.</text>
</comment>
<dbReference type="InterPro" id="IPR002182">
    <property type="entry name" value="NB-ARC"/>
</dbReference>
<dbReference type="InterPro" id="IPR042197">
    <property type="entry name" value="Apaf_helical"/>
</dbReference>
<evidence type="ECO:0000256" key="2">
    <source>
        <dbReference type="ARBA" id="ARBA00022821"/>
    </source>
</evidence>
<dbReference type="PANTHER" id="PTHR23155">
    <property type="entry name" value="DISEASE RESISTANCE PROTEIN RP"/>
    <property type="match status" value="1"/>
</dbReference>
<reference evidence="7" key="2">
    <citation type="journal article" date="2023" name="Int. J. Mol. Sci.">
        <title>De Novo Assembly and Annotation of 11 Diverse Shrub Willow (Salix) Genomes Reveals Novel Gene Organization in Sex-Linked Regions.</title>
        <authorList>
            <person name="Hyden B."/>
            <person name="Feng K."/>
            <person name="Yates T.B."/>
            <person name="Jawdy S."/>
            <person name="Cereghino C."/>
            <person name="Smart L.B."/>
            <person name="Muchero W."/>
        </authorList>
    </citation>
    <scope>NUCLEOTIDE SEQUENCE</scope>
    <source>
        <tissue evidence="7">Shoot tip</tissue>
    </source>
</reference>
<dbReference type="EMBL" id="JAPFFI010000006">
    <property type="protein sequence ID" value="KAJ6391159.1"/>
    <property type="molecule type" value="Genomic_DNA"/>
</dbReference>
<dbReference type="SUPFAM" id="SSF52540">
    <property type="entry name" value="P-loop containing nucleoside triphosphate hydrolases"/>
    <property type="match status" value="1"/>
</dbReference>
<evidence type="ECO:0000256" key="1">
    <source>
        <dbReference type="ARBA" id="ARBA00022737"/>
    </source>
</evidence>
<protein>
    <submittedName>
        <fullName evidence="7">Uncharacterized protein</fullName>
    </submittedName>
</protein>
<evidence type="ECO:0000256" key="3">
    <source>
        <dbReference type="SAM" id="MobiDB-lite"/>
    </source>
</evidence>
<dbReference type="InterPro" id="IPR058922">
    <property type="entry name" value="WHD_DRP"/>
</dbReference>
<evidence type="ECO:0000313" key="8">
    <source>
        <dbReference type="Proteomes" id="UP001141253"/>
    </source>
</evidence>
<dbReference type="Pfam" id="PF00931">
    <property type="entry name" value="NB-ARC"/>
    <property type="match status" value="1"/>
</dbReference>
<proteinExistence type="predicted"/>
<feature type="compositionally biased region" description="Polar residues" evidence="3">
    <location>
        <begin position="241"/>
        <end position="272"/>
    </location>
</feature>
<dbReference type="Proteomes" id="UP001141253">
    <property type="component" value="Chromosome 2"/>
</dbReference>
<keyword evidence="2" id="KW-0611">Plant defense</keyword>
<evidence type="ECO:0000259" key="6">
    <source>
        <dbReference type="Pfam" id="PF23598"/>
    </source>
</evidence>
<feature type="domain" description="Disease resistance protein winged helix" evidence="5">
    <location>
        <begin position="541"/>
        <end position="610"/>
    </location>
</feature>
<keyword evidence="1" id="KW-0677">Repeat</keyword>
<feature type="region of interest" description="Disordered" evidence="3">
    <location>
        <begin position="126"/>
        <end position="223"/>
    </location>
</feature>